<evidence type="ECO:0000313" key="8">
    <source>
        <dbReference type="Proteomes" id="UP001597460"/>
    </source>
</evidence>
<feature type="domain" description="CMP/dCMP-type deaminase" evidence="6">
    <location>
        <begin position="105"/>
        <end position="230"/>
    </location>
</feature>
<dbReference type="PROSITE" id="PS00903">
    <property type="entry name" value="CYT_DCMP_DEAMINASES_1"/>
    <property type="match status" value="1"/>
</dbReference>
<dbReference type="RefSeq" id="WP_390301236.1">
    <property type="nucleotide sequence ID" value="NZ_JBHULI010000024.1"/>
</dbReference>
<organism evidence="7 8">
    <name type="scientific">Gracilimonas halophila</name>
    <dbReference type="NCBI Taxonomy" id="1834464"/>
    <lineage>
        <taxon>Bacteria</taxon>
        <taxon>Pseudomonadati</taxon>
        <taxon>Balneolota</taxon>
        <taxon>Balneolia</taxon>
        <taxon>Balneolales</taxon>
        <taxon>Balneolaceae</taxon>
        <taxon>Gracilimonas</taxon>
    </lineage>
</organism>
<evidence type="ECO:0000256" key="2">
    <source>
        <dbReference type="ARBA" id="ARBA00011738"/>
    </source>
</evidence>
<comment type="caution">
    <text evidence="7">The sequence shown here is derived from an EMBL/GenBank/DDBJ whole genome shotgun (WGS) entry which is preliminary data.</text>
</comment>
<evidence type="ECO:0000313" key="7">
    <source>
        <dbReference type="EMBL" id="MFD2532579.1"/>
    </source>
</evidence>
<dbReference type="PROSITE" id="PS51747">
    <property type="entry name" value="CYT_DCMP_DEAMINASES_2"/>
    <property type="match status" value="1"/>
</dbReference>
<dbReference type="InterPro" id="IPR013171">
    <property type="entry name" value="Cyd/dCyd_deaminase_Zn-bd"/>
</dbReference>
<dbReference type="PANTHER" id="PTHR11644">
    <property type="entry name" value="CYTIDINE DEAMINASE"/>
    <property type="match status" value="1"/>
</dbReference>
<comment type="similarity">
    <text evidence="1">Belongs to the cytidine and deoxycytidylate deaminase family.</text>
</comment>
<protein>
    <submittedName>
        <fullName evidence="7">Cytidine deaminase</fullName>
        <ecNumber evidence="7">3.5.4.5</ecNumber>
    </submittedName>
</protein>
<keyword evidence="8" id="KW-1185">Reference proteome</keyword>
<evidence type="ECO:0000256" key="3">
    <source>
        <dbReference type="ARBA" id="ARBA00022723"/>
    </source>
</evidence>
<sequence>MNWSSLNDRAYAPYSGKSKACVVESRSGKLFAGVRTENISYPITIPAVQAACAICLSEKEIPAKLYLEGDELDQLHFWKKEFQLEIIKTDSLPESPLEDPHKKWNADLDITARLKELLDQAVIPNSDFPVSALLFTSDGYLEGVNIEVSDWTKGLCAERVALSKAIAAGVREFTRLEIHTKKGEISSPCGACRQVITEFLPYNDIILHHADGTSSEHLTLDLLPFNFKSSSLKK</sequence>
<dbReference type="SUPFAM" id="SSF53927">
    <property type="entry name" value="Cytidine deaminase-like"/>
    <property type="match status" value="2"/>
</dbReference>
<dbReference type="PANTHER" id="PTHR11644:SF2">
    <property type="entry name" value="CYTIDINE DEAMINASE"/>
    <property type="match status" value="1"/>
</dbReference>
<keyword evidence="4 7" id="KW-0378">Hydrolase</keyword>
<evidence type="ECO:0000256" key="1">
    <source>
        <dbReference type="ARBA" id="ARBA00006576"/>
    </source>
</evidence>
<dbReference type="InterPro" id="IPR016192">
    <property type="entry name" value="APOBEC/CMP_deaminase_Zn-bd"/>
</dbReference>
<comment type="subunit">
    <text evidence="2">Homodimer.</text>
</comment>
<dbReference type="GO" id="GO:0004126">
    <property type="term" value="F:cytidine deaminase activity"/>
    <property type="evidence" value="ECO:0007669"/>
    <property type="project" value="UniProtKB-EC"/>
</dbReference>
<dbReference type="NCBIfam" id="NF004064">
    <property type="entry name" value="PRK05578.1"/>
    <property type="match status" value="1"/>
</dbReference>
<reference evidence="8" key="1">
    <citation type="journal article" date="2019" name="Int. J. Syst. Evol. Microbiol.">
        <title>The Global Catalogue of Microorganisms (GCM) 10K type strain sequencing project: providing services to taxonomists for standard genome sequencing and annotation.</title>
        <authorList>
            <consortium name="The Broad Institute Genomics Platform"/>
            <consortium name="The Broad Institute Genome Sequencing Center for Infectious Disease"/>
            <person name="Wu L."/>
            <person name="Ma J."/>
        </authorList>
    </citation>
    <scope>NUCLEOTIDE SEQUENCE [LARGE SCALE GENOMIC DNA]</scope>
    <source>
        <strain evidence="8">KCTC 52042</strain>
    </source>
</reference>
<dbReference type="Pfam" id="PF00383">
    <property type="entry name" value="dCMP_cyt_deam_1"/>
    <property type="match status" value="1"/>
</dbReference>
<dbReference type="CDD" id="cd01283">
    <property type="entry name" value="cytidine_deaminase"/>
    <property type="match status" value="1"/>
</dbReference>
<dbReference type="Proteomes" id="UP001597460">
    <property type="component" value="Unassembled WGS sequence"/>
</dbReference>
<dbReference type="EMBL" id="JBHULI010000024">
    <property type="protein sequence ID" value="MFD2532579.1"/>
    <property type="molecule type" value="Genomic_DNA"/>
</dbReference>
<dbReference type="InterPro" id="IPR016193">
    <property type="entry name" value="Cytidine_deaminase-like"/>
</dbReference>
<dbReference type="Pfam" id="PF08211">
    <property type="entry name" value="dCMP_cyt_deam_2"/>
    <property type="match status" value="1"/>
</dbReference>
<keyword evidence="5" id="KW-0862">Zinc</keyword>
<evidence type="ECO:0000256" key="5">
    <source>
        <dbReference type="ARBA" id="ARBA00022833"/>
    </source>
</evidence>
<evidence type="ECO:0000259" key="6">
    <source>
        <dbReference type="PROSITE" id="PS51747"/>
    </source>
</evidence>
<gene>
    <name evidence="7" type="ORF">ACFSVN_09005</name>
</gene>
<evidence type="ECO:0000256" key="4">
    <source>
        <dbReference type="ARBA" id="ARBA00022801"/>
    </source>
</evidence>
<dbReference type="EC" id="3.5.4.5" evidence="7"/>
<accession>A0ABW5JLT3</accession>
<name>A0ABW5JLT3_9BACT</name>
<keyword evidence="3" id="KW-0479">Metal-binding</keyword>
<dbReference type="Gene3D" id="3.40.140.10">
    <property type="entry name" value="Cytidine Deaminase, domain 2"/>
    <property type="match status" value="2"/>
</dbReference>
<dbReference type="InterPro" id="IPR050202">
    <property type="entry name" value="Cyt/Deoxycyt_deaminase"/>
</dbReference>
<proteinExistence type="inferred from homology"/>
<dbReference type="InterPro" id="IPR002125">
    <property type="entry name" value="CMP_dCMP_dom"/>
</dbReference>